<proteinExistence type="predicted"/>
<evidence type="ECO:0000313" key="1">
    <source>
        <dbReference type="EMBL" id="PAV71388.1"/>
    </source>
</evidence>
<protein>
    <submittedName>
        <fullName evidence="1">Uncharacterized protein</fullName>
    </submittedName>
</protein>
<dbReference type="Proteomes" id="UP000218231">
    <property type="component" value="Unassembled WGS sequence"/>
</dbReference>
<comment type="caution">
    <text evidence="1">The sequence shown here is derived from an EMBL/GenBank/DDBJ whole genome shotgun (WGS) entry which is preliminary data.</text>
</comment>
<sequence>MISRLTSENQRSRLNSCNGVANSLAGGAALSGALFSSVCIASSHLEADEAHRHAALLLAVAKLNTCHLEIQYYPGPRPLTTAQPNRAAEALHDPLDQHQPHPNAALLGGEKWPERQALLLFIHALASVRKPQAQAAAVVAYHFDP</sequence>
<organism evidence="1 2">
    <name type="scientific">Diploscapter pachys</name>
    <dbReference type="NCBI Taxonomy" id="2018661"/>
    <lineage>
        <taxon>Eukaryota</taxon>
        <taxon>Metazoa</taxon>
        <taxon>Ecdysozoa</taxon>
        <taxon>Nematoda</taxon>
        <taxon>Chromadorea</taxon>
        <taxon>Rhabditida</taxon>
        <taxon>Rhabditina</taxon>
        <taxon>Rhabditomorpha</taxon>
        <taxon>Rhabditoidea</taxon>
        <taxon>Rhabditidae</taxon>
        <taxon>Diploscapter</taxon>
    </lineage>
</organism>
<reference evidence="1 2" key="1">
    <citation type="journal article" date="2017" name="Curr. Biol.">
        <title>Genome architecture and evolution of a unichromosomal asexual nematode.</title>
        <authorList>
            <person name="Fradin H."/>
            <person name="Zegar C."/>
            <person name="Gutwein M."/>
            <person name="Lucas J."/>
            <person name="Kovtun M."/>
            <person name="Corcoran D."/>
            <person name="Baugh L.R."/>
            <person name="Kiontke K."/>
            <person name="Gunsalus K."/>
            <person name="Fitch D.H."/>
            <person name="Piano F."/>
        </authorList>
    </citation>
    <scope>NUCLEOTIDE SEQUENCE [LARGE SCALE GENOMIC DNA]</scope>
    <source>
        <strain evidence="1">PF1309</strain>
    </source>
</reference>
<dbReference type="AlphaFoldDB" id="A0A2A2KBX9"/>
<keyword evidence="2" id="KW-1185">Reference proteome</keyword>
<evidence type="ECO:0000313" key="2">
    <source>
        <dbReference type="Proteomes" id="UP000218231"/>
    </source>
</evidence>
<dbReference type="EMBL" id="LIAE01009054">
    <property type="protein sequence ID" value="PAV71388.1"/>
    <property type="molecule type" value="Genomic_DNA"/>
</dbReference>
<gene>
    <name evidence="1" type="ORF">WR25_13421</name>
</gene>
<name>A0A2A2KBX9_9BILA</name>
<accession>A0A2A2KBX9</accession>